<dbReference type="Pfam" id="PF00589">
    <property type="entry name" value="Phage_integrase"/>
    <property type="match status" value="1"/>
</dbReference>
<dbReference type="Gene3D" id="1.10.443.10">
    <property type="entry name" value="Intergrase catalytic core"/>
    <property type="match status" value="1"/>
</dbReference>
<keyword evidence="2" id="KW-0233">DNA recombination</keyword>
<dbReference type="SUPFAM" id="SSF56349">
    <property type="entry name" value="DNA breaking-rejoining enzymes"/>
    <property type="match status" value="1"/>
</dbReference>
<dbReference type="InterPro" id="IPR010998">
    <property type="entry name" value="Integrase_recombinase_N"/>
</dbReference>
<feature type="domain" description="Tyr recombinase" evidence="3">
    <location>
        <begin position="192"/>
        <end position="396"/>
    </location>
</feature>
<dbReference type="Proteomes" id="UP000503144">
    <property type="component" value="Chromosome"/>
</dbReference>
<name>A0ABX6LLJ5_9BACT</name>
<keyword evidence="1" id="KW-0238">DNA-binding</keyword>
<dbReference type="InterPro" id="IPR013762">
    <property type="entry name" value="Integrase-like_cat_sf"/>
</dbReference>
<gene>
    <name evidence="4" type="ORF">HF324_18365</name>
</gene>
<dbReference type="Gene3D" id="1.10.150.130">
    <property type="match status" value="1"/>
</dbReference>
<dbReference type="EMBL" id="CP051204">
    <property type="protein sequence ID" value="QJB39713.1"/>
    <property type="molecule type" value="Genomic_DNA"/>
</dbReference>
<evidence type="ECO:0000313" key="4">
    <source>
        <dbReference type="EMBL" id="QJB39713.1"/>
    </source>
</evidence>
<dbReference type="PROSITE" id="PS51898">
    <property type="entry name" value="TYR_RECOMBINASE"/>
    <property type="match status" value="1"/>
</dbReference>
<evidence type="ECO:0000259" key="3">
    <source>
        <dbReference type="PROSITE" id="PS51898"/>
    </source>
</evidence>
<dbReference type="InterPro" id="IPR011010">
    <property type="entry name" value="DNA_brk_join_enz"/>
</dbReference>
<evidence type="ECO:0000256" key="2">
    <source>
        <dbReference type="ARBA" id="ARBA00023172"/>
    </source>
</evidence>
<dbReference type="RefSeq" id="WP_168861311.1">
    <property type="nucleotide sequence ID" value="NZ_CP051204.2"/>
</dbReference>
<accession>A0ABX6LLJ5</accession>
<keyword evidence="5" id="KW-1185">Reference proteome</keyword>
<protein>
    <submittedName>
        <fullName evidence="4">Site-specific integrase</fullName>
    </submittedName>
</protein>
<organism evidence="4 5">
    <name type="scientific">Chitinophaga oryzae</name>
    <dbReference type="NCBI Taxonomy" id="2725414"/>
    <lineage>
        <taxon>Bacteria</taxon>
        <taxon>Pseudomonadati</taxon>
        <taxon>Bacteroidota</taxon>
        <taxon>Chitinophagia</taxon>
        <taxon>Chitinophagales</taxon>
        <taxon>Chitinophagaceae</taxon>
        <taxon>Chitinophaga</taxon>
    </lineage>
</organism>
<sequence length="398" mass="47610">MSKQNFTKPKIFDHDGDMSLSWFVYFRHTNPETGVRKQFRYKKGINYFFTREERRREAGALAKELYELLKGGWNPWKNEVEHPQKTLLQLCEEMWKLKKSGLEEESKRTYLYKYRHWTSWLEKTGYENFSPTEFGVKHAFEYLDHCTKCGYDGAYFNSYREMAYSLMNMLTEREHIKTNPFSKTKGKKKAEGSSVTFTQAQVRLVRNYLSRKYPDTLAVFCDYIYYTFMRPLELTQLQIKHFDFDRYRIKLPPEISKNDRSRVIIMPPALRKHARELRKNLPKIYARYNREYPNTRLEDYYIFGIYKRGFGPQPSPRPYKRRDSLTTMFREKVRKPLRLPKELTPYVFKHTGVDSALDSGLSITSTMKQTGHKSLKSFQAYLRSLKRPDNPAFETASF</sequence>
<dbReference type="CDD" id="cd00397">
    <property type="entry name" value="DNA_BRE_C"/>
    <property type="match status" value="1"/>
</dbReference>
<dbReference type="InterPro" id="IPR002104">
    <property type="entry name" value="Integrase_catalytic"/>
</dbReference>
<evidence type="ECO:0000313" key="5">
    <source>
        <dbReference type="Proteomes" id="UP000503144"/>
    </source>
</evidence>
<reference evidence="4" key="1">
    <citation type="submission" date="2020-09" db="EMBL/GenBank/DDBJ databases">
        <authorList>
            <person name="Kittiwongwattana C."/>
        </authorList>
    </citation>
    <scope>NUCLEOTIDE SEQUENCE</scope>
    <source>
        <strain evidence="4">1303</strain>
    </source>
</reference>
<proteinExistence type="predicted"/>
<evidence type="ECO:0000256" key="1">
    <source>
        <dbReference type="ARBA" id="ARBA00023125"/>
    </source>
</evidence>